<keyword evidence="2" id="KW-0285">Flavoprotein</keyword>
<dbReference type="InterPro" id="IPR036188">
    <property type="entry name" value="FAD/NAD-bd_sf"/>
</dbReference>
<reference evidence="5 6" key="1">
    <citation type="submission" date="2019-07" db="EMBL/GenBank/DDBJ databases">
        <title>Microbispora hainanensis DSM 45428.</title>
        <authorList>
            <person name="Thawai C."/>
        </authorList>
    </citation>
    <scope>NUCLEOTIDE SEQUENCE [LARGE SCALE GENOMIC DNA]</scope>
    <source>
        <strain evidence="5 6">DSM 45428</strain>
    </source>
</reference>
<dbReference type="Gene3D" id="3.50.50.60">
    <property type="entry name" value="FAD/NAD(P)-binding domain"/>
    <property type="match status" value="1"/>
</dbReference>
<dbReference type="PANTHER" id="PTHR43004:SF19">
    <property type="entry name" value="BINDING MONOOXYGENASE, PUTATIVE (JCVI)-RELATED"/>
    <property type="match status" value="1"/>
</dbReference>
<dbReference type="GO" id="GO:0071949">
    <property type="term" value="F:FAD binding"/>
    <property type="evidence" value="ECO:0007669"/>
    <property type="project" value="InterPro"/>
</dbReference>
<keyword evidence="3" id="KW-0274">FAD</keyword>
<protein>
    <submittedName>
        <fullName evidence="5">FAD-binding protein</fullName>
    </submittedName>
</protein>
<dbReference type="InterPro" id="IPR002938">
    <property type="entry name" value="FAD-bd"/>
</dbReference>
<evidence type="ECO:0000256" key="1">
    <source>
        <dbReference type="ARBA" id="ARBA00001974"/>
    </source>
</evidence>
<evidence type="ECO:0000313" key="6">
    <source>
        <dbReference type="Proteomes" id="UP000316541"/>
    </source>
</evidence>
<dbReference type="PRINTS" id="PR00420">
    <property type="entry name" value="RNGMNOXGNASE"/>
</dbReference>
<dbReference type="AlphaFoldDB" id="A0A544Z3W8"/>
<comment type="caution">
    <text evidence="5">The sequence shown here is derived from an EMBL/GenBank/DDBJ whole genome shotgun (WGS) entry which is preliminary data.</text>
</comment>
<dbReference type="RefSeq" id="WP_142617078.1">
    <property type="nucleotide sequence ID" value="NZ_VIRM01000004.1"/>
</dbReference>
<dbReference type="EMBL" id="VIRM01000004">
    <property type="protein sequence ID" value="TQS23322.1"/>
    <property type="molecule type" value="Genomic_DNA"/>
</dbReference>
<dbReference type="Pfam" id="PF01494">
    <property type="entry name" value="FAD_binding_3"/>
    <property type="match status" value="1"/>
</dbReference>
<dbReference type="InterPro" id="IPR050641">
    <property type="entry name" value="RIFMO-like"/>
</dbReference>
<name>A0A544Z3W8_9ACTN</name>
<organism evidence="5 6">
    <name type="scientific">Microbispora hainanensis</name>
    <dbReference type="NCBI Taxonomy" id="568844"/>
    <lineage>
        <taxon>Bacteria</taxon>
        <taxon>Bacillati</taxon>
        <taxon>Actinomycetota</taxon>
        <taxon>Actinomycetes</taxon>
        <taxon>Streptosporangiales</taxon>
        <taxon>Streptosporangiaceae</taxon>
        <taxon>Microbispora</taxon>
    </lineage>
</organism>
<proteinExistence type="predicted"/>
<dbReference type="Proteomes" id="UP000316541">
    <property type="component" value="Unassembled WGS sequence"/>
</dbReference>
<gene>
    <name evidence="5" type="ORF">FLX08_05530</name>
</gene>
<feature type="domain" description="FAD-binding" evidence="4">
    <location>
        <begin position="8"/>
        <end position="351"/>
    </location>
</feature>
<evidence type="ECO:0000256" key="2">
    <source>
        <dbReference type="ARBA" id="ARBA00022630"/>
    </source>
</evidence>
<evidence type="ECO:0000259" key="4">
    <source>
        <dbReference type="Pfam" id="PF01494"/>
    </source>
</evidence>
<evidence type="ECO:0000256" key="3">
    <source>
        <dbReference type="ARBA" id="ARBA00022827"/>
    </source>
</evidence>
<dbReference type="SUPFAM" id="SSF51905">
    <property type="entry name" value="FAD/NAD(P)-binding domain"/>
    <property type="match status" value="1"/>
</dbReference>
<dbReference type="Gene3D" id="3.40.30.120">
    <property type="match status" value="1"/>
</dbReference>
<dbReference type="Pfam" id="PF21274">
    <property type="entry name" value="Rng_hyd_C"/>
    <property type="match status" value="1"/>
</dbReference>
<comment type="cofactor">
    <cofactor evidence="1">
        <name>FAD</name>
        <dbReference type="ChEBI" id="CHEBI:57692"/>
    </cofactor>
</comment>
<sequence>MSARRESTAVLVVGGGVAGLSAAAFLAWHGVPCQVLERRSRLSAHPRARGFNPRAVELLRQIGLEPAVRKAGEGFADHTMRARVESLAGREVFRADLPTAGDLEGISPSSWALCSQDRLEPLIRSRAEDLGAVVRFGCEMESFSQDDDGVTVTLRDGGRMRARYLVAADGARSPMRKRLGIELKGTRALAHQLSIVFEADLRGPLGDRRFAICQVRNEQVDGLLVHDDTLRQGILYIQHPEPLPEYPEDRCVTLVRAAVGVPGLPVRILDRQSWELSALTATRYREGQVFLAGDAAHVMPPVGGFGASTGIQDAHNLAWKLAHVLRGVAGDALLDSYEAERGPVAELTVDQCLRRVRTHVGFGRPGGGDGLIDDLSLTFGYRYPAGALVEPDPRAPHVVDPKTNGAEIGVRAPHLELHPGGRSTLDLFGRGFTLMAGPAGRSWVVAAGRVAADLGVDIAAHLMTDDLVAAGAAEWCRRHGVGAGGAVLIRPDGIVGWRRGEAVEHPQDDVRAALRCLLSAGGLEGRAP</sequence>
<evidence type="ECO:0000313" key="5">
    <source>
        <dbReference type="EMBL" id="TQS23322.1"/>
    </source>
</evidence>
<dbReference type="GO" id="GO:0016709">
    <property type="term" value="F:oxidoreductase activity, acting on paired donors, with incorporation or reduction of molecular oxygen, NAD(P)H as one donor, and incorporation of one atom of oxygen"/>
    <property type="evidence" value="ECO:0007669"/>
    <property type="project" value="UniProtKB-ARBA"/>
</dbReference>
<dbReference type="PANTHER" id="PTHR43004">
    <property type="entry name" value="TRK SYSTEM POTASSIUM UPTAKE PROTEIN"/>
    <property type="match status" value="1"/>
</dbReference>
<accession>A0A544Z3W8</accession>
<dbReference type="Gene3D" id="3.30.9.10">
    <property type="entry name" value="D-Amino Acid Oxidase, subunit A, domain 2"/>
    <property type="match status" value="1"/>
</dbReference>